<keyword evidence="2" id="KW-1185">Reference proteome</keyword>
<comment type="caution">
    <text evidence="1">The sequence shown here is derived from an EMBL/GenBank/DDBJ whole genome shotgun (WGS) entry which is preliminary data.</text>
</comment>
<dbReference type="EMBL" id="SJOL01010064">
    <property type="protein sequence ID" value="TGZ52307.1"/>
    <property type="molecule type" value="Genomic_DNA"/>
</dbReference>
<dbReference type="AlphaFoldDB" id="A0A4S2KW52"/>
<organism evidence="1 2">
    <name type="scientific">Opisthorchis felineus</name>
    <dbReference type="NCBI Taxonomy" id="147828"/>
    <lineage>
        <taxon>Eukaryota</taxon>
        <taxon>Metazoa</taxon>
        <taxon>Spiralia</taxon>
        <taxon>Lophotrochozoa</taxon>
        <taxon>Platyhelminthes</taxon>
        <taxon>Trematoda</taxon>
        <taxon>Digenea</taxon>
        <taxon>Opisthorchiida</taxon>
        <taxon>Opisthorchiata</taxon>
        <taxon>Opisthorchiidae</taxon>
        <taxon>Opisthorchis</taxon>
    </lineage>
</organism>
<name>A0A4S2KW52_OPIFE</name>
<evidence type="ECO:0000313" key="1">
    <source>
        <dbReference type="EMBL" id="TGZ52307.1"/>
    </source>
</evidence>
<sequence length="100" mass="11612">MRSYIIGERNCGSYNHCTTSTQFLQLIMMMIKPVTKLQNSQDGVRQNHPTNLLTARDRWLGANVGRQEVDVVFAKFSKAVYQRNLWWYTLLDLICWSVAA</sequence>
<proteinExistence type="predicted"/>
<protein>
    <submittedName>
        <fullName evidence="1">Uncharacterized protein</fullName>
    </submittedName>
</protein>
<dbReference type="Proteomes" id="UP000308267">
    <property type="component" value="Unassembled WGS sequence"/>
</dbReference>
<gene>
    <name evidence="1" type="ORF">CRM22_010659</name>
</gene>
<evidence type="ECO:0000313" key="2">
    <source>
        <dbReference type="Proteomes" id="UP000308267"/>
    </source>
</evidence>
<reference evidence="1 2" key="1">
    <citation type="journal article" date="2019" name="BMC Genomics">
        <title>New insights from Opisthorchis felineus genome: update on genomics of the epidemiologically important liver flukes.</title>
        <authorList>
            <person name="Ershov N.I."/>
            <person name="Mordvinov V.A."/>
            <person name="Prokhortchouk E.B."/>
            <person name="Pakharukova M.Y."/>
            <person name="Gunbin K.V."/>
            <person name="Ustyantsev K."/>
            <person name="Genaev M.A."/>
            <person name="Blinov A.G."/>
            <person name="Mazur A."/>
            <person name="Boulygina E."/>
            <person name="Tsygankova S."/>
            <person name="Khrameeva E."/>
            <person name="Chekanov N."/>
            <person name="Fan G."/>
            <person name="Xiao A."/>
            <person name="Zhang H."/>
            <person name="Xu X."/>
            <person name="Yang H."/>
            <person name="Solovyev V."/>
            <person name="Lee S.M."/>
            <person name="Liu X."/>
            <person name="Afonnikov D.A."/>
            <person name="Skryabin K.G."/>
        </authorList>
    </citation>
    <scope>NUCLEOTIDE SEQUENCE [LARGE SCALE GENOMIC DNA]</scope>
    <source>
        <strain evidence="1">AK-0245</strain>
        <tissue evidence="1">Whole organism</tissue>
    </source>
</reference>
<dbReference type="OrthoDB" id="10506959at2759"/>
<accession>A0A4S2KW52</accession>